<name>A0ABY5AVC8_9CYAN</name>
<accession>A0ABY5AVC8</accession>
<feature type="transmembrane region" description="Helical" evidence="1">
    <location>
        <begin position="60"/>
        <end position="84"/>
    </location>
</feature>
<feature type="transmembrane region" description="Helical" evidence="1">
    <location>
        <begin position="91"/>
        <end position="114"/>
    </location>
</feature>
<protein>
    <submittedName>
        <fullName evidence="2">Phage holin family protein</fullName>
    </submittedName>
</protein>
<dbReference type="InterPro" id="IPR007165">
    <property type="entry name" value="Phage_holin_4_2"/>
</dbReference>
<evidence type="ECO:0000256" key="1">
    <source>
        <dbReference type="SAM" id="Phobius"/>
    </source>
</evidence>
<dbReference type="Pfam" id="PF04020">
    <property type="entry name" value="Phage_holin_4_2"/>
    <property type="match status" value="1"/>
</dbReference>
<dbReference type="PANTHER" id="PTHR37309:SF1">
    <property type="entry name" value="SLR0284 PROTEIN"/>
    <property type="match status" value="1"/>
</dbReference>
<gene>
    <name evidence="2" type="ORF">NEA10_14405</name>
</gene>
<evidence type="ECO:0000313" key="2">
    <source>
        <dbReference type="EMBL" id="USR93184.1"/>
    </source>
</evidence>
<evidence type="ECO:0000313" key="3">
    <source>
        <dbReference type="Proteomes" id="UP001056708"/>
    </source>
</evidence>
<organism evidence="2 3">
    <name type="scientific">Phormidium yuhuli AB48</name>
    <dbReference type="NCBI Taxonomy" id="2940671"/>
    <lineage>
        <taxon>Bacteria</taxon>
        <taxon>Bacillati</taxon>
        <taxon>Cyanobacteriota</taxon>
        <taxon>Cyanophyceae</taxon>
        <taxon>Oscillatoriophycideae</taxon>
        <taxon>Oscillatoriales</taxon>
        <taxon>Oscillatoriaceae</taxon>
        <taxon>Phormidium</taxon>
        <taxon>Phormidium yuhuli</taxon>
    </lineage>
</organism>
<dbReference type="Proteomes" id="UP001056708">
    <property type="component" value="Chromosome"/>
</dbReference>
<reference evidence="2" key="1">
    <citation type="submission" date="2022-06" db="EMBL/GenBank/DDBJ databases">
        <title>Genome sequence of Phormidium yuhuli AB48 isolated from an industrial photobioreactor environment.</title>
        <authorList>
            <person name="Qiu Y."/>
            <person name="Noonan A.J.C."/>
            <person name="Dofher K."/>
            <person name="Koch M."/>
            <person name="Kieft B."/>
            <person name="Lin X."/>
            <person name="Ziels R.M."/>
            <person name="Hallam S.J."/>
        </authorList>
    </citation>
    <scope>NUCLEOTIDE SEQUENCE</scope>
    <source>
        <strain evidence="2">AB48</strain>
    </source>
</reference>
<feature type="transmembrane region" description="Helical" evidence="1">
    <location>
        <begin position="6"/>
        <end position="25"/>
    </location>
</feature>
<sequence length="116" mass="12520">MDFMDLLITWLIMSASFFILSKLPLGVEVDSLGTALISAAVFGVLNAVLQPIFLVLGFPVVVITLGLFMIVINAIIFGLAAWLVRGFYLRWGIWSALLGSIALGLINSILTHLLSA</sequence>
<feature type="transmembrane region" description="Helical" evidence="1">
    <location>
        <begin position="32"/>
        <end position="54"/>
    </location>
</feature>
<keyword evidence="3" id="KW-1185">Reference proteome</keyword>
<dbReference type="EMBL" id="CP098611">
    <property type="protein sequence ID" value="USR93184.1"/>
    <property type="molecule type" value="Genomic_DNA"/>
</dbReference>
<dbReference type="PANTHER" id="PTHR37309">
    <property type="entry name" value="SLR0284 PROTEIN"/>
    <property type="match status" value="1"/>
</dbReference>
<keyword evidence="1" id="KW-1133">Transmembrane helix</keyword>
<keyword evidence="1" id="KW-0812">Transmembrane</keyword>
<keyword evidence="1" id="KW-0472">Membrane</keyword>
<proteinExistence type="predicted"/>